<reference evidence="1 2" key="1">
    <citation type="journal article" date="2022" name="bioRxiv">
        <title>The genome of the oomycete Peronosclerospora sorghi, a cosmopolitan pathogen of maize and sorghum, is inflated with dispersed pseudogenes.</title>
        <authorList>
            <person name="Fletcher K."/>
            <person name="Martin F."/>
            <person name="Isakeit T."/>
            <person name="Cavanaugh K."/>
            <person name="Magill C."/>
            <person name="Michelmore R."/>
        </authorList>
    </citation>
    <scope>NUCLEOTIDE SEQUENCE [LARGE SCALE GENOMIC DNA]</scope>
    <source>
        <strain evidence="1">P6</strain>
    </source>
</reference>
<proteinExistence type="predicted"/>
<dbReference type="Proteomes" id="UP001163321">
    <property type="component" value="Chromosome 2"/>
</dbReference>
<keyword evidence="2" id="KW-1185">Reference proteome</keyword>
<gene>
    <name evidence="1" type="ORF">PsorP6_018080</name>
</gene>
<sequence length="139" mass="15901">MERQAVQMAVHDLTEGIGSRNEMHDNLLTFLRCFKELLTSSRASRDRGCAQSHPAVADCCCVRGKNKVEDEILKAFVVLKHPDSPDRPTEQEIMDYMAERVASFKKVREVQFIDAIPRNASGIMLRRRLQEREDRLGNA</sequence>
<organism evidence="1 2">
    <name type="scientific">Peronosclerospora sorghi</name>
    <dbReference type="NCBI Taxonomy" id="230839"/>
    <lineage>
        <taxon>Eukaryota</taxon>
        <taxon>Sar</taxon>
        <taxon>Stramenopiles</taxon>
        <taxon>Oomycota</taxon>
        <taxon>Peronosporomycetes</taxon>
        <taxon>Peronosporales</taxon>
        <taxon>Peronosporaceae</taxon>
        <taxon>Peronosclerospora</taxon>
    </lineage>
</organism>
<dbReference type="EMBL" id="CM047581">
    <property type="protein sequence ID" value="KAI9916322.1"/>
    <property type="molecule type" value="Genomic_DNA"/>
</dbReference>
<evidence type="ECO:0000313" key="1">
    <source>
        <dbReference type="EMBL" id="KAI9916322.1"/>
    </source>
</evidence>
<evidence type="ECO:0000313" key="2">
    <source>
        <dbReference type="Proteomes" id="UP001163321"/>
    </source>
</evidence>
<protein>
    <submittedName>
        <fullName evidence="1">Uncharacterized protein</fullName>
    </submittedName>
</protein>
<name>A0ACC0WCN0_9STRA</name>
<comment type="caution">
    <text evidence="1">The sequence shown here is derived from an EMBL/GenBank/DDBJ whole genome shotgun (WGS) entry which is preliminary data.</text>
</comment>
<accession>A0ACC0WCN0</accession>